<comment type="function">
    <text evidence="10">Catalyzes the transfer of pyrophosphate from adenosine triphosphate (ATP) to 6-hydroxymethyl-7,8-dihydropterin, an enzymatic step in folate biosynthesis pathway.</text>
</comment>
<dbReference type="Pfam" id="PF01288">
    <property type="entry name" value="HPPK"/>
    <property type="match status" value="1"/>
</dbReference>
<dbReference type="EMBL" id="SHAH01000037">
    <property type="protein sequence ID" value="RZO76164.1"/>
    <property type="molecule type" value="Genomic_DNA"/>
</dbReference>
<evidence type="ECO:0000256" key="1">
    <source>
        <dbReference type="ARBA" id="ARBA00005051"/>
    </source>
</evidence>
<dbReference type="EC" id="2.7.6.3" evidence="3"/>
<gene>
    <name evidence="14" type="primary">folK</name>
    <name evidence="14" type="ORF">EVA69_03350</name>
</gene>
<dbReference type="GO" id="GO:0046654">
    <property type="term" value="P:tetrahydrofolate biosynthetic process"/>
    <property type="evidence" value="ECO:0007669"/>
    <property type="project" value="UniProtKB-UniPathway"/>
</dbReference>
<sequence length="173" mass="19084">MEVCISIGSNLASAQGSPEEIVARAIQELRMLSLTYCQASSLYETSPVDCSPDAPTFINAVVKMDVAQSMAPAEFLGMLQAIEQKFGRERPQRPNAARTLDLDLISFGMVRAHRAELELPHPRAHLRAFVLTPLVEVDPNFNIPGFAESAEQLLAQLPSDPQLRMLNSYLTEM</sequence>
<feature type="domain" description="7,8-dihydro-6-hydroxymethylpterin-pyrophosphokinase" evidence="13">
    <location>
        <begin position="5"/>
        <end position="139"/>
    </location>
</feature>
<protein>
    <recommendedName>
        <fullName evidence="4">2-amino-4-hydroxy-6-hydroxymethyldihydropteridine pyrophosphokinase</fullName>
        <ecNumber evidence="3">2.7.6.3</ecNumber>
    </recommendedName>
    <alternativeName>
        <fullName evidence="11">6-hydroxymethyl-7,8-dihydropterin pyrophosphokinase</fullName>
    </alternativeName>
    <alternativeName>
        <fullName evidence="12">7,8-dihydro-6-hydroxymethylpterin-pyrophosphokinase</fullName>
    </alternativeName>
</protein>
<keyword evidence="7 14" id="KW-0418">Kinase</keyword>
<dbReference type="PANTHER" id="PTHR43071:SF1">
    <property type="entry name" value="2-AMINO-4-HYDROXY-6-HYDROXYMETHYLDIHYDROPTERIDINE PYROPHOSPHOKINASE"/>
    <property type="match status" value="1"/>
</dbReference>
<dbReference type="InterPro" id="IPR035907">
    <property type="entry name" value="Hppk_sf"/>
</dbReference>
<dbReference type="NCBIfam" id="TIGR01498">
    <property type="entry name" value="folK"/>
    <property type="match status" value="1"/>
</dbReference>
<dbReference type="GO" id="GO:0005524">
    <property type="term" value="F:ATP binding"/>
    <property type="evidence" value="ECO:0007669"/>
    <property type="project" value="UniProtKB-KW"/>
</dbReference>
<evidence type="ECO:0000256" key="3">
    <source>
        <dbReference type="ARBA" id="ARBA00013253"/>
    </source>
</evidence>
<dbReference type="InterPro" id="IPR000550">
    <property type="entry name" value="Hppk"/>
</dbReference>
<organism evidence="14 15">
    <name type="scientific">OM182 bacterium</name>
    <dbReference type="NCBI Taxonomy" id="2510334"/>
    <lineage>
        <taxon>Bacteria</taxon>
        <taxon>Pseudomonadati</taxon>
        <taxon>Pseudomonadota</taxon>
        <taxon>Gammaproteobacteria</taxon>
        <taxon>OMG group</taxon>
        <taxon>OM182 clade</taxon>
    </lineage>
</organism>
<evidence type="ECO:0000256" key="9">
    <source>
        <dbReference type="ARBA" id="ARBA00022909"/>
    </source>
</evidence>
<evidence type="ECO:0000313" key="14">
    <source>
        <dbReference type="EMBL" id="RZO76164.1"/>
    </source>
</evidence>
<dbReference type="UniPathway" id="UPA00077">
    <property type="reaction ID" value="UER00155"/>
</dbReference>
<dbReference type="AlphaFoldDB" id="A0A520S131"/>
<evidence type="ECO:0000256" key="6">
    <source>
        <dbReference type="ARBA" id="ARBA00022741"/>
    </source>
</evidence>
<evidence type="ECO:0000256" key="11">
    <source>
        <dbReference type="ARBA" id="ARBA00029766"/>
    </source>
</evidence>
<accession>A0A520S131</accession>
<dbReference type="PANTHER" id="PTHR43071">
    <property type="entry name" value="2-AMINO-4-HYDROXY-6-HYDROXYMETHYLDIHYDROPTERIDINE PYROPHOSPHOKINASE"/>
    <property type="match status" value="1"/>
</dbReference>
<evidence type="ECO:0000256" key="12">
    <source>
        <dbReference type="ARBA" id="ARBA00033413"/>
    </source>
</evidence>
<name>A0A520S131_9GAMM</name>
<dbReference type="Proteomes" id="UP000320404">
    <property type="component" value="Unassembled WGS sequence"/>
</dbReference>
<dbReference type="GO" id="GO:0046656">
    <property type="term" value="P:folic acid biosynthetic process"/>
    <property type="evidence" value="ECO:0007669"/>
    <property type="project" value="UniProtKB-KW"/>
</dbReference>
<comment type="pathway">
    <text evidence="1">Cofactor biosynthesis; tetrahydrofolate biosynthesis; 2-amino-4-hydroxy-6-hydroxymethyl-7,8-dihydropteridine diphosphate from 7,8-dihydroneopterin triphosphate: step 4/4.</text>
</comment>
<evidence type="ECO:0000256" key="7">
    <source>
        <dbReference type="ARBA" id="ARBA00022777"/>
    </source>
</evidence>
<dbReference type="CDD" id="cd00483">
    <property type="entry name" value="HPPK"/>
    <property type="match status" value="1"/>
</dbReference>
<evidence type="ECO:0000256" key="5">
    <source>
        <dbReference type="ARBA" id="ARBA00022679"/>
    </source>
</evidence>
<evidence type="ECO:0000313" key="15">
    <source>
        <dbReference type="Proteomes" id="UP000320404"/>
    </source>
</evidence>
<comment type="similarity">
    <text evidence="2">Belongs to the HPPK family.</text>
</comment>
<evidence type="ECO:0000256" key="2">
    <source>
        <dbReference type="ARBA" id="ARBA00005810"/>
    </source>
</evidence>
<evidence type="ECO:0000256" key="8">
    <source>
        <dbReference type="ARBA" id="ARBA00022840"/>
    </source>
</evidence>
<evidence type="ECO:0000259" key="13">
    <source>
        <dbReference type="Pfam" id="PF01288"/>
    </source>
</evidence>
<comment type="caution">
    <text evidence="14">The sequence shown here is derived from an EMBL/GenBank/DDBJ whole genome shotgun (WGS) entry which is preliminary data.</text>
</comment>
<keyword evidence="9" id="KW-0289">Folate biosynthesis</keyword>
<keyword evidence="6" id="KW-0547">Nucleotide-binding</keyword>
<evidence type="ECO:0000256" key="4">
    <source>
        <dbReference type="ARBA" id="ARBA00016218"/>
    </source>
</evidence>
<dbReference type="Gene3D" id="3.30.70.560">
    <property type="entry name" value="7,8-Dihydro-6-hydroxymethylpterin-pyrophosphokinase HPPK"/>
    <property type="match status" value="1"/>
</dbReference>
<dbReference type="GO" id="GO:0003848">
    <property type="term" value="F:2-amino-4-hydroxy-6-hydroxymethyldihydropteridine diphosphokinase activity"/>
    <property type="evidence" value="ECO:0007669"/>
    <property type="project" value="UniProtKB-EC"/>
</dbReference>
<keyword evidence="5 14" id="KW-0808">Transferase</keyword>
<dbReference type="GO" id="GO:0016301">
    <property type="term" value="F:kinase activity"/>
    <property type="evidence" value="ECO:0007669"/>
    <property type="project" value="UniProtKB-KW"/>
</dbReference>
<proteinExistence type="inferred from homology"/>
<evidence type="ECO:0000256" key="10">
    <source>
        <dbReference type="ARBA" id="ARBA00029409"/>
    </source>
</evidence>
<dbReference type="SUPFAM" id="SSF55083">
    <property type="entry name" value="6-hydroxymethyl-7,8-dihydropterin pyrophosphokinase, HPPK"/>
    <property type="match status" value="1"/>
</dbReference>
<keyword evidence="8" id="KW-0067">ATP-binding</keyword>
<reference evidence="14 15" key="1">
    <citation type="submission" date="2019-02" db="EMBL/GenBank/DDBJ databases">
        <title>Prokaryotic population dynamics and viral predation in marine succession experiment using metagenomics: the confinement effect.</title>
        <authorList>
            <person name="Haro-Moreno J.M."/>
            <person name="Rodriguez-Valera F."/>
            <person name="Lopez-Perez M."/>
        </authorList>
    </citation>
    <scope>NUCLEOTIDE SEQUENCE [LARGE SCALE GENOMIC DNA]</scope>
    <source>
        <strain evidence="14">MED-G158</strain>
    </source>
</reference>